<organism evidence="3 4">
    <name type="scientific">Amycolatopsis xylanica</name>
    <dbReference type="NCBI Taxonomy" id="589385"/>
    <lineage>
        <taxon>Bacteria</taxon>
        <taxon>Bacillati</taxon>
        <taxon>Actinomycetota</taxon>
        <taxon>Actinomycetes</taxon>
        <taxon>Pseudonocardiales</taxon>
        <taxon>Pseudonocardiaceae</taxon>
        <taxon>Amycolatopsis</taxon>
    </lineage>
</organism>
<gene>
    <name evidence="3" type="ORF">SAMN05421504_107407</name>
</gene>
<feature type="domain" description="Peptidase C51" evidence="2">
    <location>
        <begin position="116"/>
        <end position="252"/>
    </location>
</feature>
<keyword evidence="1" id="KW-0732">Signal</keyword>
<reference evidence="3 4" key="1">
    <citation type="submission" date="2016-10" db="EMBL/GenBank/DDBJ databases">
        <authorList>
            <person name="de Groot N.N."/>
        </authorList>
    </citation>
    <scope>NUCLEOTIDE SEQUENCE [LARGE SCALE GENOMIC DNA]</scope>
    <source>
        <strain evidence="3 4">CPCC 202699</strain>
    </source>
</reference>
<evidence type="ECO:0000313" key="4">
    <source>
        <dbReference type="Proteomes" id="UP000199515"/>
    </source>
</evidence>
<feature type="signal peptide" evidence="1">
    <location>
        <begin position="1"/>
        <end position="26"/>
    </location>
</feature>
<dbReference type="OrthoDB" id="2677885at2"/>
<dbReference type="AlphaFoldDB" id="A0A1H3NS30"/>
<dbReference type="Proteomes" id="UP000199515">
    <property type="component" value="Unassembled WGS sequence"/>
</dbReference>
<protein>
    <submittedName>
        <fullName evidence="3">Surface antigen</fullName>
    </submittedName>
</protein>
<dbReference type="EMBL" id="FNON01000007">
    <property type="protein sequence ID" value="SDY90989.1"/>
    <property type="molecule type" value="Genomic_DNA"/>
</dbReference>
<evidence type="ECO:0000256" key="1">
    <source>
        <dbReference type="SAM" id="SignalP"/>
    </source>
</evidence>
<dbReference type="InterPro" id="IPR007921">
    <property type="entry name" value="CHAP_dom"/>
</dbReference>
<feature type="chain" id="PRO_5011638986" evidence="1">
    <location>
        <begin position="27"/>
        <end position="254"/>
    </location>
</feature>
<dbReference type="STRING" id="589385.SAMN05421504_107407"/>
<keyword evidence="4" id="KW-1185">Reference proteome</keyword>
<proteinExistence type="predicted"/>
<sequence length="254" mass="27011">MRFKTMLTALTGLLAAGVLSAAPAQAATNAKIDAPGGSAVNLRGGPGTQYGVTGSANSGSWVTIVCTTKSEPVSGKWGSSTIWDKLSNGSWVADAFVYTGVSGAVEPECPATGRRPAGDDYPYKNGDVNLADRWAMYIRQCTSFVAWRMEQVNGYFHNNMWRNGIAGHWGNAYEWNDNAIKLGYPVDHTPRAGAIAQFEPGVSGASSAGHVAYISAVNGSTVTIEEYNWSAYRYTTRQIPANSISNVIHFAAGT</sequence>
<accession>A0A1H3NS30</accession>
<evidence type="ECO:0000259" key="2">
    <source>
        <dbReference type="PROSITE" id="PS50911"/>
    </source>
</evidence>
<dbReference type="Gene3D" id="3.90.1720.10">
    <property type="entry name" value="endopeptidase domain like (from Nostoc punctiforme)"/>
    <property type="match status" value="1"/>
</dbReference>
<dbReference type="Pfam" id="PF05257">
    <property type="entry name" value="CHAP"/>
    <property type="match status" value="1"/>
</dbReference>
<evidence type="ECO:0000313" key="3">
    <source>
        <dbReference type="EMBL" id="SDY90989.1"/>
    </source>
</evidence>
<dbReference type="InterPro" id="IPR038765">
    <property type="entry name" value="Papain-like_cys_pep_sf"/>
</dbReference>
<dbReference type="RefSeq" id="WP_091294959.1">
    <property type="nucleotide sequence ID" value="NZ_FNON01000007.1"/>
</dbReference>
<name>A0A1H3NS30_9PSEU</name>
<dbReference type="PROSITE" id="PS50911">
    <property type="entry name" value="CHAP"/>
    <property type="match status" value="1"/>
</dbReference>
<dbReference type="SUPFAM" id="SSF54001">
    <property type="entry name" value="Cysteine proteinases"/>
    <property type="match status" value="1"/>
</dbReference>